<dbReference type="EMBL" id="BAABFA010000008">
    <property type="protein sequence ID" value="GAA4463252.1"/>
    <property type="molecule type" value="Genomic_DNA"/>
</dbReference>
<keyword evidence="2" id="KW-1185">Reference proteome</keyword>
<protein>
    <submittedName>
        <fullName evidence="1">Gliding motility lipoprotein GldD</fullName>
    </submittedName>
</protein>
<name>A0ABP8N921_9BACT</name>
<evidence type="ECO:0000313" key="1">
    <source>
        <dbReference type="EMBL" id="GAA4463252.1"/>
    </source>
</evidence>
<keyword evidence="1" id="KW-0449">Lipoprotein</keyword>
<evidence type="ECO:0000313" key="2">
    <source>
        <dbReference type="Proteomes" id="UP001500067"/>
    </source>
</evidence>
<dbReference type="Proteomes" id="UP001500067">
    <property type="component" value="Unassembled WGS sequence"/>
</dbReference>
<comment type="caution">
    <text evidence="1">The sequence shown here is derived from an EMBL/GenBank/DDBJ whole genome shotgun (WGS) entry which is preliminary data.</text>
</comment>
<dbReference type="Pfam" id="PF25593">
    <property type="entry name" value="GldD_lipo"/>
    <property type="match status" value="1"/>
</dbReference>
<sequence length="184" mass="21340">MCVASCRPPVYYPKPSGYFRIDTPTRHEYLLFDRPGFPYSFEYPANSTIMDDTVFNKEGFNKYWVNMYIKDLGGIINITYKEITKEQPLYKLVDDSWGLSYFHHEKADYIDQKATTNENGVQCMIFTIGGNAASRHQFAATDSVKHFIRGALYFDVSPNADSLRPATDFLLQDIEHMMLTLKWK</sequence>
<dbReference type="InterPro" id="IPR019850">
    <property type="entry name" value="GldD-like"/>
</dbReference>
<proteinExistence type="predicted"/>
<accession>A0ABP8N921</accession>
<organism evidence="1 2">
    <name type="scientific">Nemorincola caseinilytica</name>
    <dbReference type="NCBI Taxonomy" id="2054315"/>
    <lineage>
        <taxon>Bacteria</taxon>
        <taxon>Pseudomonadati</taxon>
        <taxon>Bacteroidota</taxon>
        <taxon>Chitinophagia</taxon>
        <taxon>Chitinophagales</taxon>
        <taxon>Chitinophagaceae</taxon>
        <taxon>Nemorincola</taxon>
    </lineage>
</organism>
<gene>
    <name evidence="1" type="primary">gldD</name>
    <name evidence="1" type="ORF">GCM10023093_11320</name>
</gene>
<reference evidence="2" key="1">
    <citation type="journal article" date="2019" name="Int. J. Syst. Evol. Microbiol.">
        <title>The Global Catalogue of Microorganisms (GCM) 10K type strain sequencing project: providing services to taxonomists for standard genome sequencing and annotation.</title>
        <authorList>
            <consortium name="The Broad Institute Genomics Platform"/>
            <consortium name="The Broad Institute Genome Sequencing Center for Infectious Disease"/>
            <person name="Wu L."/>
            <person name="Ma J."/>
        </authorList>
    </citation>
    <scope>NUCLEOTIDE SEQUENCE [LARGE SCALE GENOMIC DNA]</scope>
    <source>
        <strain evidence="2">JCM 32105</strain>
    </source>
</reference>